<dbReference type="PANTHER" id="PTHR30032:SF1">
    <property type="entry name" value="N-ACETYLMURAMOYL-L-ALANINE AMIDASE LYTC"/>
    <property type="match status" value="1"/>
</dbReference>
<dbReference type="SMART" id="SM00646">
    <property type="entry name" value="Ami_3"/>
    <property type="match status" value="1"/>
</dbReference>
<name>C4IKR0_CLOBU</name>
<keyword evidence="5" id="KW-1185">Reference proteome</keyword>
<protein>
    <submittedName>
        <fullName evidence="4">Cell wall hydrolase/autolysin</fullName>
    </submittedName>
</protein>
<gene>
    <name evidence="4" type="ORF">CLP_1293</name>
</gene>
<evidence type="ECO:0000256" key="1">
    <source>
        <dbReference type="ARBA" id="ARBA00022737"/>
    </source>
</evidence>
<dbReference type="Gene3D" id="3.40.630.40">
    <property type="entry name" value="Zn-dependent exopeptidases"/>
    <property type="match status" value="1"/>
</dbReference>
<dbReference type="CDD" id="cd02696">
    <property type="entry name" value="MurNAc-LAA"/>
    <property type="match status" value="1"/>
</dbReference>
<feature type="domain" description="MurNAc-LAA" evidence="3">
    <location>
        <begin position="65"/>
        <end position="168"/>
    </location>
</feature>
<keyword evidence="1" id="KW-0677">Repeat</keyword>
<dbReference type="Pfam" id="PF01473">
    <property type="entry name" value="Choline_bind_1"/>
    <property type="match status" value="2"/>
</dbReference>
<dbReference type="Proteomes" id="UP000003081">
    <property type="component" value="Unassembled WGS sequence"/>
</dbReference>
<dbReference type="EMBL" id="ACOM01000005">
    <property type="protein sequence ID" value="EEP53745.1"/>
    <property type="molecule type" value="Genomic_DNA"/>
</dbReference>
<dbReference type="eggNOG" id="COG5632">
    <property type="taxonomic scope" value="Bacteria"/>
</dbReference>
<accession>C4IKR0</accession>
<dbReference type="RefSeq" id="WP_003409171.1">
    <property type="nucleotide sequence ID" value="NZ_ACOM01000005.1"/>
</dbReference>
<evidence type="ECO:0000256" key="2">
    <source>
        <dbReference type="PROSITE-ProRule" id="PRU00591"/>
    </source>
</evidence>
<feature type="repeat" description="Cell wall-binding" evidence="2">
    <location>
        <begin position="217"/>
        <end position="236"/>
    </location>
</feature>
<dbReference type="SUPFAM" id="SSF53187">
    <property type="entry name" value="Zn-dependent exopeptidases"/>
    <property type="match status" value="1"/>
</dbReference>
<dbReference type="GO" id="GO:0009253">
    <property type="term" value="P:peptidoglycan catabolic process"/>
    <property type="evidence" value="ECO:0007669"/>
    <property type="project" value="InterPro"/>
</dbReference>
<sequence>MSKFLISVGHTASGNVGCGATGYLNESNCTREIAPLVVAKLKALGYEAVKLQIDNADQYDYVKRAQQANSIGGDMFVEIHLNAGCGSGCEVFTTNGSKAYDSAVRVSEALSERLGIPNRGYKTTRGLYVLNNTTMSAMLIEACFVDNEADYKAYNAETIANAIVEGLTGQVSENNTGWHEDSKGWWYVYANNSYPKSTWFKVGKDWYYADEAGYCYQNMWLKDKDKWYYFKDNCKMACGETLTYSFNSNGEWI</sequence>
<dbReference type="InterPro" id="IPR018337">
    <property type="entry name" value="Cell_wall/Cho-bd_repeat"/>
</dbReference>
<evidence type="ECO:0000313" key="4">
    <source>
        <dbReference type="EMBL" id="EEP53745.1"/>
    </source>
</evidence>
<keyword evidence="4" id="KW-0378">Hydrolase</keyword>
<dbReference type="SUPFAM" id="SSF69360">
    <property type="entry name" value="Cell wall binding repeat"/>
    <property type="match status" value="1"/>
</dbReference>
<dbReference type="InterPro" id="IPR002508">
    <property type="entry name" value="MurNAc-LAA_cat"/>
</dbReference>
<dbReference type="eggNOG" id="COG0860">
    <property type="taxonomic scope" value="Bacteria"/>
</dbReference>
<dbReference type="PANTHER" id="PTHR30032">
    <property type="entry name" value="N-ACETYLMURAMOYL-L-ALANINE AMIDASE-RELATED"/>
    <property type="match status" value="1"/>
</dbReference>
<reference evidence="4 5" key="1">
    <citation type="submission" date="2009-08" db="EMBL/GenBank/DDBJ databases">
        <authorList>
            <person name="Shrivastava S."/>
            <person name="Brinkac L.B."/>
            <person name="Brown J.L."/>
            <person name="Bruce D.B."/>
            <person name="Detter C."/>
            <person name="Green L.D."/>
            <person name="Munk C.A."/>
            <person name="Rogers Y.C."/>
            <person name="Tapia R."/>
            <person name="Sims D.R."/>
            <person name="Smith L.A."/>
            <person name="Smith T.J."/>
            <person name="Sutton G."/>
            <person name="Brettin T."/>
        </authorList>
    </citation>
    <scope>NUCLEOTIDE SEQUENCE [LARGE SCALE GENOMIC DNA]</scope>
    <source>
        <strain evidence="5">E4 str. BoNT E BL5262</strain>
    </source>
</reference>
<evidence type="ECO:0000313" key="5">
    <source>
        <dbReference type="Proteomes" id="UP000003081"/>
    </source>
</evidence>
<dbReference type="InterPro" id="IPR051922">
    <property type="entry name" value="Bact_Sporulation_Assoc"/>
</dbReference>
<dbReference type="GO" id="GO:0008745">
    <property type="term" value="F:N-acetylmuramoyl-L-alanine amidase activity"/>
    <property type="evidence" value="ECO:0007669"/>
    <property type="project" value="InterPro"/>
</dbReference>
<dbReference type="Pfam" id="PF01520">
    <property type="entry name" value="Amidase_3"/>
    <property type="match status" value="1"/>
</dbReference>
<dbReference type="AlphaFoldDB" id="C4IKR0"/>
<proteinExistence type="predicted"/>
<dbReference type="PROSITE" id="PS51170">
    <property type="entry name" value="CW"/>
    <property type="match status" value="1"/>
</dbReference>
<evidence type="ECO:0000259" key="3">
    <source>
        <dbReference type="SMART" id="SM00646"/>
    </source>
</evidence>
<organism evidence="4 5">
    <name type="scientific">Clostridium butyricum E4 str. BoNT E BL5262</name>
    <dbReference type="NCBI Taxonomy" id="632245"/>
    <lineage>
        <taxon>Bacteria</taxon>
        <taxon>Bacillati</taxon>
        <taxon>Bacillota</taxon>
        <taxon>Clostridia</taxon>
        <taxon>Eubacteriales</taxon>
        <taxon>Clostridiaceae</taxon>
        <taxon>Clostridium</taxon>
    </lineage>
</organism>
<dbReference type="HOGENOM" id="CLU_066391_1_0_9"/>
<comment type="caution">
    <text evidence="4">The sequence shown here is derived from an EMBL/GenBank/DDBJ whole genome shotgun (WGS) entry which is preliminary data.</text>
</comment>
<dbReference type="Gene3D" id="2.10.270.10">
    <property type="entry name" value="Cholin Binding"/>
    <property type="match status" value="1"/>
</dbReference>